<name>F4RX93_MELLP</name>
<keyword evidence="1" id="KW-0812">Transmembrane</keyword>
<dbReference type="HOGENOM" id="CLU_048013_0_1_1"/>
<proteinExistence type="predicted"/>
<dbReference type="SUPFAM" id="SSF55811">
    <property type="entry name" value="Nudix"/>
    <property type="match status" value="1"/>
</dbReference>
<dbReference type="OrthoDB" id="10261522at2759"/>
<sequence length="262" mass="30024">MERLLKSWKESNQFLSLLSGLLTGFLLSDFLCFLSFTRLYSVEISIFFFLGWRDEKYTIYAPRSGSRIALQLERSGCQLFSFLTFGAHLTAYVIKDDQYHFWIPRRSSTKQTYPSMLDNTVGGGITAGESARETIIRECFEEASLSEEVVLKGLRSTGLISYAHKNSDGWVSVRPEVQYLYDLELSSNIIPKSNDGESIDYTLMSFDQLKISLLDCSHEWKPNCALVLIDFFIRHGLIDDENEMDFMKICLKLKEQIPLPGP</sequence>
<dbReference type="Gene3D" id="3.90.79.10">
    <property type="entry name" value="Nucleoside Triphosphate Pyrophosphohydrolase"/>
    <property type="match status" value="1"/>
</dbReference>
<dbReference type="RefSeq" id="XP_007413820.1">
    <property type="nucleotide sequence ID" value="XM_007413758.1"/>
</dbReference>
<protein>
    <recommendedName>
        <fullName evidence="2">Nudix hydrolase domain-containing protein</fullName>
    </recommendedName>
</protein>
<dbReference type="KEGG" id="mlr:MELLADRAFT_38255"/>
<dbReference type="AlphaFoldDB" id="F4RX93"/>
<dbReference type="InterPro" id="IPR015797">
    <property type="entry name" value="NUDIX_hydrolase-like_dom_sf"/>
</dbReference>
<dbReference type="PANTHER" id="PTHR13622">
    <property type="entry name" value="THIAMIN PYROPHOSPHOKINASE"/>
    <property type="match status" value="1"/>
</dbReference>
<dbReference type="VEuPathDB" id="FungiDB:MELLADRAFT_38255"/>
<feature type="transmembrane region" description="Helical" evidence="1">
    <location>
        <begin position="12"/>
        <end position="36"/>
    </location>
</feature>
<dbReference type="InParanoid" id="F4RX93"/>
<dbReference type="Proteomes" id="UP000001072">
    <property type="component" value="Unassembled WGS sequence"/>
</dbReference>
<keyword evidence="1" id="KW-1133">Transmembrane helix</keyword>
<evidence type="ECO:0000259" key="2">
    <source>
        <dbReference type="PROSITE" id="PS51462"/>
    </source>
</evidence>
<organism evidence="4">
    <name type="scientific">Melampsora larici-populina (strain 98AG31 / pathotype 3-4-7)</name>
    <name type="common">Poplar leaf rust fungus</name>
    <dbReference type="NCBI Taxonomy" id="747676"/>
    <lineage>
        <taxon>Eukaryota</taxon>
        <taxon>Fungi</taxon>
        <taxon>Dikarya</taxon>
        <taxon>Basidiomycota</taxon>
        <taxon>Pucciniomycotina</taxon>
        <taxon>Pucciniomycetes</taxon>
        <taxon>Pucciniales</taxon>
        <taxon>Melampsoraceae</taxon>
        <taxon>Melampsora</taxon>
    </lineage>
</organism>
<dbReference type="CDD" id="cd03676">
    <property type="entry name" value="NUDIX_Tnr3_like"/>
    <property type="match status" value="1"/>
</dbReference>
<dbReference type="FunFam" id="3.90.79.10:FF:000019">
    <property type="entry name" value="Thiamin pyrophosphokinase, putative"/>
    <property type="match status" value="1"/>
</dbReference>
<dbReference type="eggNOG" id="KOG4313">
    <property type="taxonomic scope" value="Eukaryota"/>
</dbReference>
<dbReference type="GeneID" id="18927700"/>
<feature type="domain" description="Nudix hydrolase" evidence="2">
    <location>
        <begin position="84"/>
        <end position="228"/>
    </location>
</feature>
<keyword evidence="1" id="KW-0472">Membrane</keyword>
<dbReference type="Pfam" id="PF00293">
    <property type="entry name" value="NUDIX"/>
    <property type="match status" value="1"/>
</dbReference>
<reference evidence="4" key="1">
    <citation type="journal article" date="2011" name="Proc. Natl. Acad. Sci. U.S.A.">
        <title>Obligate biotrophy features unraveled by the genomic analysis of rust fungi.</title>
        <authorList>
            <person name="Duplessis S."/>
            <person name="Cuomo C.A."/>
            <person name="Lin Y.-C."/>
            <person name="Aerts A."/>
            <person name="Tisserant E."/>
            <person name="Veneault-Fourrey C."/>
            <person name="Joly D.L."/>
            <person name="Hacquard S."/>
            <person name="Amselem J."/>
            <person name="Cantarel B.L."/>
            <person name="Chiu R."/>
            <person name="Coutinho P.M."/>
            <person name="Feau N."/>
            <person name="Field M."/>
            <person name="Frey P."/>
            <person name="Gelhaye E."/>
            <person name="Goldberg J."/>
            <person name="Grabherr M.G."/>
            <person name="Kodira C.D."/>
            <person name="Kohler A."/>
            <person name="Kuees U."/>
            <person name="Lindquist E.A."/>
            <person name="Lucas S.M."/>
            <person name="Mago R."/>
            <person name="Mauceli E."/>
            <person name="Morin E."/>
            <person name="Murat C."/>
            <person name="Pangilinan J.L."/>
            <person name="Park R."/>
            <person name="Pearson M."/>
            <person name="Quesneville H."/>
            <person name="Rouhier N."/>
            <person name="Sakthikumar S."/>
            <person name="Salamov A.A."/>
            <person name="Schmutz J."/>
            <person name="Selles B."/>
            <person name="Shapiro H."/>
            <person name="Tanguay P."/>
            <person name="Tuskan G.A."/>
            <person name="Henrissat B."/>
            <person name="Van de Peer Y."/>
            <person name="Rouze P."/>
            <person name="Ellis J.G."/>
            <person name="Dodds P.N."/>
            <person name="Schein J.E."/>
            <person name="Zhong S."/>
            <person name="Hamelin R.C."/>
            <person name="Grigoriev I.V."/>
            <person name="Szabo L.J."/>
            <person name="Martin F."/>
        </authorList>
    </citation>
    <scope>NUCLEOTIDE SEQUENCE [LARGE SCALE GENOMIC DNA]</scope>
    <source>
        <strain evidence="4">98AG31 / pathotype 3-4-7</strain>
    </source>
</reference>
<dbReference type="EMBL" id="GL883127">
    <property type="protein sequence ID" value="EGG03027.1"/>
    <property type="molecule type" value="Genomic_DNA"/>
</dbReference>
<gene>
    <name evidence="3" type="ORF">MELLADRAFT_38255</name>
</gene>
<evidence type="ECO:0000313" key="4">
    <source>
        <dbReference type="Proteomes" id="UP000001072"/>
    </source>
</evidence>
<dbReference type="PANTHER" id="PTHR13622:SF8">
    <property type="entry name" value="THIAMIN PYROPHOSPHOKINASE 1"/>
    <property type="match status" value="1"/>
</dbReference>
<dbReference type="PROSITE" id="PS51462">
    <property type="entry name" value="NUDIX"/>
    <property type="match status" value="1"/>
</dbReference>
<dbReference type="GO" id="GO:0044715">
    <property type="term" value="F:8-oxo-dGDP phosphatase activity"/>
    <property type="evidence" value="ECO:0007669"/>
    <property type="project" value="UniProtKB-ARBA"/>
</dbReference>
<keyword evidence="4" id="KW-1185">Reference proteome</keyword>
<dbReference type="STRING" id="747676.F4RX93"/>
<accession>F4RX93</accession>
<evidence type="ECO:0000313" key="3">
    <source>
        <dbReference type="EMBL" id="EGG03027.1"/>
    </source>
</evidence>
<dbReference type="InterPro" id="IPR000086">
    <property type="entry name" value="NUDIX_hydrolase_dom"/>
</dbReference>
<evidence type="ECO:0000256" key="1">
    <source>
        <dbReference type="SAM" id="Phobius"/>
    </source>
</evidence>